<gene>
    <name evidence="2" type="ORF">DICVIV_10353</name>
</gene>
<dbReference type="OrthoDB" id="5858496at2759"/>
<evidence type="ECO:0000256" key="1">
    <source>
        <dbReference type="SAM" id="SignalP"/>
    </source>
</evidence>
<feature type="signal peptide" evidence="1">
    <location>
        <begin position="1"/>
        <end position="21"/>
    </location>
</feature>
<feature type="chain" id="PRO_5002335602" evidence="1">
    <location>
        <begin position="22"/>
        <end position="185"/>
    </location>
</feature>
<dbReference type="Proteomes" id="UP000053766">
    <property type="component" value="Unassembled WGS sequence"/>
</dbReference>
<protein>
    <submittedName>
        <fullName evidence="2">Uncharacterized protein</fullName>
    </submittedName>
</protein>
<sequence length="185" mass="21263">MLTVVVFRISVVSTVINVAFLEKLSTNNNDNVEQFFPKNGLKTLTNRSKRHHQSHWMVDSAYNTQSEQWHKYDCKRVPYFHVCKNINGGIFMNYDCYKPSENNLRYLHLDEGFHKLLTCKTSSTDDFVVLAANENGTPIAIGTAVVSKVIRCNNRGKWVTKSQGIEVIIKDAFCYTIPKRDQKII</sequence>
<reference evidence="3" key="2">
    <citation type="journal article" date="2016" name="Sci. Rep.">
        <title>Dictyocaulus viviparus genome, variome and transcriptome elucidate lungworm biology and support future intervention.</title>
        <authorList>
            <person name="McNulty S.N."/>
            <person name="Strube C."/>
            <person name="Rosa B.A."/>
            <person name="Martin J.C."/>
            <person name="Tyagi R."/>
            <person name="Choi Y.J."/>
            <person name="Wang Q."/>
            <person name="Hallsworth Pepin K."/>
            <person name="Zhang X."/>
            <person name="Ozersky P."/>
            <person name="Wilson R.K."/>
            <person name="Sternberg P.W."/>
            <person name="Gasser R.B."/>
            <person name="Mitreva M."/>
        </authorList>
    </citation>
    <scope>NUCLEOTIDE SEQUENCE [LARGE SCALE GENOMIC DNA]</scope>
    <source>
        <strain evidence="3">HannoverDv2000</strain>
    </source>
</reference>
<keyword evidence="1" id="KW-0732">Signal</keyword>
<evidence type="ECO:0000313" key="2">
    <source>
        <dbReference type="EMBL" id="KJH43635.1"/>
    </source>
</evidence>
<organism evidence="2 3">
    <name type="scientific">Dictyocaulus viviparus</name>
    <name type="common">Bovine lungworm</name>
    <dbReference type="NCBI Taxonomy" id="29172"/>
    <lineage>
        <taxon>Eukaryota</taxon>
        <taxon>Metazoa</taxon>
        <taxon>Ecdysozoa</taxon>
        <taxon>Nematoda</taxon>
        <taxon>Chromadorea</taxon>
        <taxon>Rhabditida</taxon>
        <taxon>Rhabditina</taxon>
        <taxon>Rhabditomorpha</taxon>
        <taxon>Strongyloidea</taxon>
        <taxon>Metastrongylidae</taxon>
        <taxon>Dictyocaulus</taxon>
    </lineage>
</organism>
<keyword evidence="3" id="KW-1185">Reference proteome</keyword>
<dbReference type="AlphaFoldDB" id="A0A0D8XG26"/>
<proteinExistence type="predicted"/>
<accession>A0A0D8XG26</accession>
<name>A0A0D8XG26_DICVI</name>
<reference evidence="2 3" key="1">
    <citation type="submission" date="2013-11" db="EMBL/GenBank/DDBJ databases">
        <title>Draft genome of the bovine lungworm Dictyocaulus viviparus.</title>
        <authorList>
            <person name="Mitreva M."/>
        </authorList>
    </citation>
    <scope>NUCLEOTIDE SEQUENCE [LARGE SCALE GENOMIC DNA]</scope>
    <source>
        <strain evidence="2 3">HannoverDv2000</strain>
    </source>
</reference>
<evidence type="ECO:0000313" key="3">
    <source>
        <dbReference type="Proteomes" id="UP000053766"/>
    </source>
</evidence>
<dbReference type="EMBL" id="KN716540">
    <property type="protein sequence ID" value="KJH43635.1"/>
    <property type="molecule type" value="Genomic_DNA"/>
</dbReference>